<dbReference type="AlphaFoldDB" id="A0A4V1C8F4"/>
<feature type="domain" description="DUF6606" evidence="1">
    <location>
        <begin position="11"/>
        <end position="184"/>
    </location>
</feature>
<proteinExistence type="predicted"/>
<evidence type="ECO:0000313" key="3">
    <source>
        <dbReference type="Proteomes" id="UP000294847"/>
    </source>
</evidence>
<dbReference type="Pfam" id="PF20255">
    <property type="entry name" value="DUF6606"/>
    <property type="match status" value="1"/>
</dbReference>
<accession>A0A4V1C8F4</accession>
<organism evidence="2 3">
    <name type="scientific">Pyricularia oryzae</name>
    <name type="common">Rice blast fungus</name>
    <name type="synonym">Magnaporthe oryzae</name>
    <dbReference type="NCBI Taxonomy" id="318829"/>
    <lineage>
        <taxon>Eukaryota</taxon>
        <taxon>Fungi</taxon>
        <taxon>Dikarya</taxon>
        <taxon>Ascomycota</taxon>
        <taxon>Pezizomycotina</taxon>
        <taxon>Sordariomycetes</taxon>
        <taxon>Sordariomycetidae</taxon>
        <taxon>Magnaporthales</taxon>
        <taxon>Pyriculariaceae</taxon>
        <taxon>Pyricularia</taxon>
    </lineage>
</organism>
<reference evidence="2 3" key="1">
    <citation type="journal article" date="2019" name="Mol. Biol. Evol.">
        <title>Blast fungal genomes show frequent chromosomal changes, gene gains and losses, and effector gene turnover.</title>
        <authorList>
            <person name="Gomez Luciano L.B."/>
            <person name="Jason Tsai I."/>
            <person name="Chuma I."/>
            <person name="Tosa Y."/>
            <person name="Chen Y.H."/>
            <person name="Li J.Y."/>
            <person name="Li M.Y."/>
            <person name="Jade Lu M.Y."/>
            <person name="Nakayashiki H."/>
            <person name="Li W.H."/>
        </authorList>
    </citation>
    <scope>NUCLEOTIDE SEQUENCE [LARGE SCALE GENOMIC DNA]</scope>
    <source>
        <strain evidence="2">MZ5-1-6</strain>
    </source>
</reference>
<gene>
    <name evidence="2" type="ORF">PoMZ_13682</name>
</gene>
<name>A0A4V1C8F4_PYROR</name>
<protein>
    <recommendedName>
        <fullName evidence="1">DUF6606 domain-containing protein</fullName>
    </recommendedName>
</protein>
<evidence type="ECO:0000313" key="2">
    <source>
        <dbReference type="EMBL" id="QBZ66698.1"/>
    </source>
</evidence>
<dbReference type="InterPro" id="IPR046541">
    <property type="entry name" value="DUF6606"/>
</dbReference>
<evidence type="ECO:0000259" key="1">
    <source>
        <dbReference type="Pfam" id="PF20255"/>
    </source>
</evidence>
<dbReference type="Proteomes" id="UP000294847">
    <property type="component" value="Chromosome 7"/>
</dbReference>
<sequence>MTTNKTAFEYVVNHFFLPPKLPQGDDWTPSNRSTLQSALLAFIEKFRAFVVSRRYALVDSAASMIRRMVMAQDETGNINCDNLGKVLQEIGQSGPGEAVPLHVVSQNAGVFLTRHKDSVYIETFELALNSAVMESPGRLSRYFPGYAMAMDLDIFRDPKFQSCFASILHKLGHQDAPGTCPRVKLTVVSQRWKDYPFFQRLSISDTTSDASPPTRHKLCPQILNQFDRVSSVHEAHPANHAARLNLFDLENVGSHEKI</sequence>
<dbReference type="EMBL" id="CP034210">
    <property type="protein sequence ID" value="QBZ66698.1"/>
    <property type="molecule type" value="Genomic_DNA"/>
</dbReference>